<reference evidence="6" key="5">
    <citation type="submission" date="2025-09" db="UniProtKB">
        <authorList>
            <consortium name="Ensembl"/>
        </authorList>
    </citation>
    <scope>IDENTIFICATION</scope>
</reference>
<keyword evidence="4" id="KW-0812">Transmembrane</keyword>
<evidence type="ECO:0000256" key="5">
    <source>
        <dbReference type="SAM" id="SignalP"/>
    </source>
</evidence>
<protein>
    <submittedName>
        <fullName evidence="6">Si:dkey-174n20.1</fullName>
    </submittedName>
</protein>
<dbReference type="GO" id="GO:0016491">
    <property type="term" value="F:oxidoreductase activity"/>
    <property type="evidence" value="ECO:0007669"/>
    <property type="project" value="UniProtKB-KW"/>
</dbReference>
<dbReference type="PANTHER" id="PTHR43157">
    <property type="entry name" value="PHOSPHATIDYLINOSITOL-GLYCAN BIOSYNTHESIS CLASS F PROTEIN-RELATED"/>
    <property type="match status" value="1"/>
</dbReference>
<name>A0A4W3JPR5_CALMI</name>
<feature type="signal peptide" evidence="5">
    <location>
        <begin position="1"/>
        <end position="16"/>
    </location>
</feature>
<reference evidence="7" key="2">
    <citation type="journal article" date="2007" name="PLoS Biol.">
        <title>Survey sequencing and comparative analysis of the elephant shark (Callorhinchus milii) genome.</title>
        <authorList>
            <person name="Venkatesh B."/>
            <person name="Kirkness E.F."/>
            <person name="Loh Y.H."/>
            <person name="Halpern A.L."/>
            <person name="Lee A.P."/>
            <person name="Johnson J."/>
            <person name="Dandona N."/>
            <person name="Viswanathan L.D."/>
            <person name="Tay A."/>
            <person name="Venter J.C."/>
            <person name="Strausberg R.L."/>
            <person name="Brenner S."/>
        </authorList>
    </citation>
    <scope>NUCLEOTIDE SEQUENCE [LARGE SCALE GENOMIC DNA]</scope>
</reference>
<organism evidence="6 7">
    <name type="scientific">Callorhinchus milii</name>
    <name type="common">Ghost shark</name>
    <dbReference type="NCBI Taxonomy" id="7868"/>
    <lineage>
        <taxon>Eukaryota</taxon>
        <taxon>Metazoa</taxon>
        <taxon>Chordata</taxon>
        <taxon>Craniata</taxon>
        <taxon>Vertebrata</taxon>
        <taxon>Chondrichthyes</taxon>
        <taxon>Holocephali</taxon>
        <taxon>Chimaeriformes</taxon>
        <taxon>Callorhinchidae</taxon>
        <taxon>Callorhinchus</taxon>
    </lineage>
</organism>
<evidence type="ECO:0000256" key="2">
    <source>
        <dbReference type="ARBA" id="ARBA00023002"/>
    </source>
</evidence>
<dbReference type="Gene3D" id="3.40.50.720">
    <property type="entry name" value="NAD(P)-binding Rossmann-like Domain"/>
    <property type="match status" value="1"/>
</dbReference>
<dbReference type="Proteomes" id="UP000314986">
    <property type="component" value="Unassembled WGS sequence"/>
</dbReference>
<dbReference type="PANTHER" id="PTHR43157:SF64">
    <property type="entry name" value="RETINOL DEHYDROGENASE 14"/>
    <property type="match status" value="1"/>
</dbReference>
<dbReference type="Pfam" id="PF00106">
    <property type="entry name" value="adh_short"/>
    <property type="match status" value="1"/>
</dbReference>
<evidence type="ECO:0000256" key="3">
    <source>
        <dbReference type="RuleBase" id="RU000363"/>
    </source>
</evidence>
<dbReference type="PRINTS" id="PR00081">
    <property type="entry name" value="GDHRDH"/>
</dbReference>
<keyword evidence="5" id="KW-0732">Signal</keyword>
<evidence type="ECO:0000256" key="4">
    <source>
        <dbReference type="SAM" id="Phobius"/>
    </source>
</evidence>
<dbReference type="Ensembl" id="ENSCMIT00000034540.1">
    <property type="protein sequence ID" value="ENSCMIP00000034025.1"/>
    <property type="gene ID" value="ENSCMIG00000014452.1"/>
</dbReference>
<dbReference type="STRING" id="7868.ENSCMIP00000034025"/>
<keyword evidence="4" id="KW-0472">Membrane</keyword>
<accession>A0A4W3JPR5</accession>
<dbReference type="PRINTS" id="PR00080">
    <property type="entry name" value="SDRFAMILY"/>
</dbReference>
<evidence type="ECO:0000313" key="7">
    <source>
        <dbReference type="Proteomes" id="UP000314986"/>
    </source>
</evidence>
<comment type="similarity">
    <text evidence="1 3">Belongs to the short-chain dehydrogenases/reductases (SDR) family.</text>
</comment>
<sequence length="352" mass="38952">MQGLLLLLLLSVIILAFDIAPYRRVKTSRSASRATPSRVVTAHFVGETRQLIFAQRRPRKQPRVEVTDLLLLILLLLLSVAVAGGNSGIGKETAVHLARRGARVIIACRDPVRAEAAVTDIRRRSLSLAVHHRQLDLASLASVRHFCRCFLEAEKRLDVLINNAGAVGRLGWTSDGFQICFGTNHLGPFLLTNLLLDRLRESAPSRVVTVSSDTYTFAKLDFSRLNAEGNRFANYSRSKLANILFTRELARRLEGTGVTAHSLHPGYIFTNWASHYSLGVRLVCYLFMSLFFISSELGSQTTIHCATSDQVLAHNGGYFSNCQPAKLSAQALDERAAKKLWDTSEQLVGLSH</sequence>
<keyword evidence="4" id="KW-1133">Transmembrane helix</keyword>
<dbReference type="GeneTree" id="ENSGT00940000165623"/>
<evidence type="ECO:0000256" key="1">
    <source>
        <dbReference type="ARBA" id="ARBA00006484"/>
    </source>
</evidence>
<reference evidence="6" key="4">
    <citation type="submission" date="2025-08" db="UniProtKB">
        <authorList>
            <consortium name="Ensembl"/>
        </authorList>
    </citation>
    <scope>IDENTIFICATION</scope>
</reference>
<reference evidence="7" key="3">
    <citation type="journal article" date="2014" name="Nature">
        <title>Elephant shark genome provides unique insights into gnathostome evolution.</title>
        <authorList>
            <consortium name="International Elephant Shark Genome Sequencing Consortium"/>
            <person name="Venkatesh B."/>
            <person name="Lee A.P."/>
            <person name="Ravi V."/>
            <person name="Maurya A.K."/>
            <person name="Lian M.M."/>
            <person name="Swann J.B."/>
            <person name="Ohta Y."/>
            <person name="Flajnik M.F."/>
            <person name="Sutoh Y."/>
            <person name="Kasahara M."/>
            <person name="Hoon S."/>
            <person name="Gangu V."/>
            <person name="Roy S.W."/>
            <person name="Irimia M."/>
            <person name="Korzh V."/>
            <person name="Kondrychyn I."/>
            <person name="Lim Z.W."/>
            <person name="Tay B.H."/>
            <person name="Tohari S."/>
            <person name="Kong K.W."/>
            <person name="Ho S."/>
            <person name="Lorente-Galdos B."/>
            <person name="Quilez J."/>
            <person name="Marques-Bonet T."/>
            <person name="Raney B.J."/>
            <person name="Ingham P.W."/>
            <person name="Tay A."/>
            <person name="Hillier L.W."/>
            <person name="Minx P."/>
            <person name="Boehm T."/>
            <person name="Wilson R.K."/>
            <person name="Brenner S."/>
            <person name="Warren W.C."/>
        </authorList>
    </citation>
    <scope>NUCLEOTIDE SEQUENCE [LARGE SCALE GENOMIC DNA]</scope>
</reference>
<keyword evidence="2" id="KW-0560">Oxidoreductase</keyword>
<dbReference type="InParanoid" id="A0A4W3JPR5"/>
<dbReference type="InterPro" id="IPR002347">
    <property type="entry name" value="SDR_fam"/>
</dbReference>
<keyword evidence="7" id="KW-1185">Reference proteome</keyword>
<evidence type="ECO:0000313" key="6">
    <source>
        <dbReference type="Ensembl" id="ENSCMIP00000034025.1"/>
    </source>
</evidence>
<reference evidence="7" key="1">
    <citation type="journal article" date="2006" name="Science">
        <title>Ancient noncoding elements conserved in the human genome.</title>
        <authorList>
            <person name="Venkatesh B."/>
            <person name="Kirkness E.F."/>
            <person name="Loh Y.H."/>
            <person name="Halpern A.L."/>
            <person name="Lee A.P."/>
            <person name="Johnson J."/>
            <person name="Dandona N."/>
            <person name="Viswanathan L.D."/>
            <person name="Tay A."/>
            <person name="Venter J.C."/>
            <person name="Strausberg R.L."/>
            <person name="Brenner S."/>
        </authorList>
    </citation>
    <scope>NUCLEOTIDE SEQUENCE [LARGE SCALE GENOMIC DNA]</scope>
</reference>
<dbReference type="SUPFAM" id="SSF51735">
    <property type="entry name" value="NAD(P)-binding Rossmann-fold domains"/>
    <property type="match status" value="1"/>
</dbReference>
<dbReference type="AlphaFoldDB" id="A0A4W3JPR5"/>
<feature type="chain" id="PRO_5021465908" evidence="5">
    <location>
        <begin position="17"/>
        <end position="352"/>
    </location>
</feature>
<proteinExistence type="inferred from homology"/>
<dbReference type="InterPro" id="IPR036291">
    <property type="entry name" value="NAD(P)-bd_dom_sf"/>
</dbReference>
<feature type="transmembrane region" description="Helical" evidence="4">
    <location>
        <begin position="69"/>
        <end position="89"/>
    </location>
</feature>